<protein>
    <submittedName>
        <fullName evidence="1">Uncharacterized protein</fullName>
    </submittedName>
</protein>
<evidence type="ECO:0000313" key="2">
    <source>
        <dbReference type="Proteomes" id="UP001287445"/>
    </source>
</evidence>
<accession>A0AAJ2V9D9</accession>
<dbReference type="RefSeq" id="WP_319072968.1">
    <property type="nucleotide sequence ID" value="NZ_JAWWMZ010000003.1"/>
</dbReference>
<gene>
    <name evidence="1" type="ORF">SGN30_08730</name>
</gene>
<evidence type="ECO:0000313" key="1">
    <source>
        <dbReference type="EMBL" id="MDX4953506.1"/>
    </source>
</evidence>
<comment type="caution">
    <text evidence="1">The sequence shown here is derived from an EMBL/GenBank/DDBJ whole genome shotgun (WGS) entry which is preliminary data.</text>
</comment>
<dbReference type="AlphaFoldDB" id="A0AAJ2V9D9"/>
<organism evidence="1 2">
    <name type="scientific">Delftia acidovorans</name>
    <name type="common">Pseudomonas acidovorans</name>
    <name type="synonym">Comamonas acidovorans</name>
    <dbReference type="NCBI Taxonomy" id="80866"/>
    <lineage>
        <taxon>Bacteria</taxon>
        <taxon>Pseudomonadati</taxon>
        <taxon>Pseudomonadota</taxon>
        <taxon>Betaproteobacteria</taxon>
        <taxon>Burkholderiales</taxon>
        <taxon>Comamonadaceae</taxon>
        <taxon>Delftia</taxon>
    </lineage>
</organism>
<proteinExistence type="predicted"/>
<dbReference type="EMBL" id="JAWWMZ010000003">
    <property type="protein sequence ID" value="MDX4953506.1"/>
    <property type="molecule type" value="Genomic_DNA"/>
</dbReference>
<sequence>MLDAPEPLAACREVILYWRQLSQLAEFAELRHGYGNSNGGFGVIYPEDLDEYEIQVERINIPPRTLLVYGFAIALPPGWEVLVEESVYLDVLSSILKEHGLAVEAGRVELLLSN</sequence>
<dbReference type="Proteomes" id="UP001287445">
    <property type="component" value="Unassembled WGS sequence"/>
</dbReference>
<reference evidence="1" key="1">
    <citation type="submission" date="2023-11" db="EMBL/GenBank/DDBJ databases">
        <title>Identification and selenium tolerance of Delftia acidovorans R3-25.</title>
        <authorList>
            <person name="Zhang S."/>
            <person name="Liu Y."/>
            <person name="Guo Y."/>
        </authorList>
    </citation>
    <scope>NUCLEOTIDE SEQUENCE</scope>
    <source>
        <strain evidence="1">R3-25</strain>
    </source>
</reference>
<name>A0AAJ2V9D9_DELAC</name>